<evidence type="ECO:0000313" key="4">
    <source>
        <dbReference type="Proteomes" id="UP000199245"/>
    </source>
</evidence>
<proteinExistence type="predicted"/>
<dbReference type="RefSeq" id="WP_092088392.1">
    <property type="nucleotide sequence ID" value="NZ_FMZW01000042.1"/>
</dbReference>
<feature type="chain" id="PRO_5011483651" evidence="1">
    <location>
        <begin position="24"/>
        <end position="146"/>
    </location>
</feature>
<evidence type="ECO:0000313" key="3">
    <source>
        <dbReference type="EMBL" id="SDF01022.1"/>
    </source>
</evidence>
<dbReference type="GO" id="GO:0016853">
    <property type="term" value="F:isomerase activity"/>
    <property type="evidence" value="ECO:0007669"/>
    <property type="project" value="UniProtKB-KW"/>
</dbReference>
<dbReference type="Proteomes" id="UP000199245">
    <property type="component" value="Unassembled WGS sequence"/>
</dbReference>
<protein>
    <submittedName>
        <fullName evidence="3">Ketosteroid isomerase homolog</fullName>
    </submittedName>
</protein>
<dbReference type="SUPFAM" id="SSF54427">
    <property type="entry name" value="NTF2-like"/>
    <property type="match status" value="1"/>
</dbReference>
<keyword evidence="3" id="KW-0413">Isomerase</keyword>
<evidence type="ECO:0000259" key="2">
    <source>
        <dbReference type="Pfam" id="PF12680"/>
    </source>
</evidence>
<dbReference type="InterPro" id="IPR037401">
    <property type="entry name" value="SnoaL-like"/>
</dbReference>
<accession>A0A1G7HKL4</accession>
<feature type="signal peptide" evidence="1">
    <location>
        <begin position="1"/>
        <end position="23"/>
    </location>
</feature>
<name>A0A1G7HKL4_9BRAD</name>
<keyword evidence="1" id="KW-0732">Signal</keyword>
<reference evidence="3 4" key="1">
    <citation type="submission" date="2016-10" db="EMBL/GenBank/DDBJ databases">
        <authorList>
            <person name="de Groot N.N."/>
        </authorList>
    </citation>
    <scope>NUCLEOTIDE SEQUENCE [LARGE SCALE GENOMIC DNA]</scope>
    <source>
        <strain evidence="3 4">R5</strain>
    </source>
</reference>
<dbReference type="Pfam" id="PF12680">
    <property type="entry name" value="SnoaL_2"/>
    <property type="match status" value="1"/>
</dbReference>
<organism evidence="3 4">
    <name type="scientific">Bradyrhizobium brasilense</name>
    <dbReference type="NCBI Taxonomy" id="1419277"/>
    <lineage>
        <taxon>Bacteria</taxon>
        <taxon>Pseudomonadati</taxon>
        <taxon>Pseudomonadota</taxon>
        <taxon>Alphaproteobacteria</taxon>
        <taxon>Hyphomicrobiales</taxon>
        <taxon>Nitrobacteraceae</taxon>
        <taxon>Bradyrhizobium</taxon>
    </lineage>
</organism>
<gene>
    <name evidence="3" type="ORF">SAMN05216337_104240</name>
</gene>
<sequence length="146" mass="15411">MKLAQASVLVICLLATAPGVSLAADTKSDVEKAYAAWDAAFNKQDAKAVTANYVATAKLMPPTHQVASGPAEIEKFWAGLFASGVTGHKLEMIDVGGDDKIVFGTAKWSATGKDKDGKPAPFSGLAMHVFERQADGSLKLRLQTFN</sequence>
<dbReference type="Gene3D" id="3.10.450.50">
    <property type="match status" value="1"/>
</dbReference>
<evidence type="ECO:0000256" key="1">
    <source>
        <dbReference type="SAM" id="SignalP"/>
    </source>
</evidence>
<dbReference type="InterPro" id="IPR032710">
    <property type="entry name" value="NTF2-like_dom_sf"/>
</dbReference>
<dbReference type="AlphaFoldDB" id="A0A1G7HKL4"/>
<feature type="domain" description="SnoaL-like" evidence="2">
    <location>
        <begin position="36"/>
        <end position="136"/>
    </location>
</feature>
<dbReference type="EMBL" id="FMZW01000042">
    <property type="protein sequence ID" value="SDF01022.1"/>
    <property type="molecule type" value="Genomic_DNA"/>
</dbReference>